<protein>
    <recommendedName>
        <fullName evidence="4">Dihydrodipicolinate reductase</fullName>
    </recommendedName>
</protein>
<gene>
    <name evidence="2" type="ORF">FQV27_13890</name>
</gene>
<dbReference type="AlphaFoldDB" id="A0A5C6S246"/>
<keyword evidence="1" id="KW-0732">Signal</keyword>
<evidence type="ECO:0000256" key="1">
    <source>
        <dbReference type="SAM" id="SignalP"/>
    </source>
</evidence>
<feature type="signal peptide" evidence="1">
    <location>
        <begin position="1"/>
        <end position="22"/>
    </location>
</feature>
<dbReference type="EMBL" id="VOPL01000006">
    <property type="protein sequence ID" value="TXB67692.1"/>
    <property type="molecule type" value="Genomic_DNA"/>
</dbReference>
<proteinExistence type="predicted"/>
<sequence length="114" mass="12287">MQRMTVAIVCVVSGLMAHGVAAEPIMIVNEQQFRDAVVGRTLMLGENEITANAGGQITGTLNGEPITASKWVWGRDKFCRAVRTASQDFPSECQGVSLDGDKVIFDGGTTWTIR</sequence>
<evidence type="ECO:0000313" key="3">
    <source>
        <dbReference type="Proteomes" id="UP000321562"/>
    </source>
</evidence>
<reference evidence="2 3" key="1">
    <citation type="submission" date="2019-08" db="EMBL/GenBank/DDBJ databases">
        <authorList>
            <person name="Ye J."/>
        </authorList>
    </citation>
    <scope>NUCLEOTIDE SEQUENCE [LARGE SCALE GENOMIC DNA]</scope>
    <source>
        <strain evidence="2 3">TK008</strain>
    </source>
</reference>
<dbReference type="Proteomes" id="UP000321562">
    <property type="component" value="Unassembled WGS sequence"/>
</dbReference>
<evidence type="ECO:0000313" key="2">
    <source>
        <dbReference type="EMBL" id="TXB67692.1"/>
    </source>
</evidence>
<comment type="caution">
    <text evidence="2">The sequence shown here is derived from an EMBL/GenBank/DDBJ whole genome shotgun (WGS) entry which is preliminary data.</text>
</comment>
<name>A0A5C6S246_9RHOB</name>
<feature type="chain" id="PRO_5022813261" description="Dihydrodipicolinate reductase" evidence="1">
    <location>
        <begin position="23"/>
        <end position="114"/>
    </location>
</feature>
<keyword evidence="3" id="KW-1185">Reference proteome</keyword>
<evidence type="ECO:0008006" key="4">
    <source>
        <dbReference type="Google" id="ProtNLM"/>
    </source>
</evidence>
<accession>A0A5C6S246</accession>
<organism evidence="2 3">
    <name type="scientific">Paracoccus aurantiacus</name>
    <dbReference type="NCBI Taxonomy" id="2599412"/>
    <lineage>
        <taxon>Bacteria</taxon>
        <taxon>Pseudomonadati</taxon>
        <taxon>Pseudomonadota</taxon>
        <taxon>Alphaproteobacteria</taxon>
        <taxon>Rhodobacterales</taxon>
        <taxon>Paracoccaceae</taxon>
        <taxon>Paracoccus</taxon>
    </lineage>
</organism>